<evidence type="ECO:0000313" key="2">
    <source>
        <dbReference type="Proteomes" id="UP000244073"/>
    </source>
</evidence>
<dbReference type="OrthoDB" id="4491390at2759"/>
<feature type="non-terminal residue" evidence="1">
    <location>
        <position position="1"/>
    </location>
</feature>
<protein>
    <submittedName>
        <fullName evidence="1">Uncharacterized protein</fullName>
    </submittedName>
</protein>
<dbReference type="RefSeq" id="XP_040753698.1">
    <property type="nucleotide sequence ID" value="XM_040893098.1"/>
</dbReference>
<gene>
    <name evidence="1" type="ORF">P175DRAFT_0419815</name>
</gene>
<feature type="non-terminal residue" evidence="1">
    <location>
        <position position="110"/>
    </location>
</feature>
<reference evidence="1 2" key="1">
    <citation type="journal article" date="2018" name="Proc. Natl. Acad. Sci. U.S.A.">
        <title>Linking secondary metabolites to gene clusters through genome sequencing of six diverse Aspergillus species.</title>
        <authorList>
            <person name="Kaerboelling I."/>
            <person name="Vesth T.C."/>
            <person name="Frisvad J.C."/>
            <person name="Nybo J.L."/>
            <person name="Theobald S."/>
            <person name="Kuo A."/>
            <person name="Bowyer P."/>
            <person name="Matsuda Y."/>
            <person name="Mondo S."/>
            <person name="Lyhne E.K."/>
            <person name="Kogle M.E."/>
            <person name="Clum A."/>
            <person name="Lipzen A."/>
            <person name="Salamov A."/>
            <person name="Ngan C.Y."/>
            <person name="Daum C."/>
            <person name="Chiniquy J."/>
            <person name="Barry K."/>
            <person name="LaButti K."/>
            <person name="Haridas S."/>
            <person name="Simmons B.A."/>
            <person name="Magnuson J.K."/>
            <person name="Mortensen U.H."/>
            <person name="Larsen T.O."/>
            <person name="Grigoriev I.V."/>
            <person name="Baker S.E."/>
            <person name="Andersen M.R."/>
        </authorList>
    </citation>
    <scope>NUCLEOTIDE SEQUENCE [LARGE SCALE GENOMIC DNA]</scope>
    <source>
        <strain evidence="1 2">IBT 24754</strain>
    </source>
</reference>
<dbReference type="EMBL" id="MSFN02000002">
    <property type="protein sequence ID" value="PTU22306.1"/>
    <property type="molecule type" value="Genomic_DNA"/>
</dbReference>
<proteinExistence type="predicted"/>
<name>A0A2T5M199_9EURO</name>
<organism evidence="1 2">
    <name type="scientific">Aspergillus ochraceoroseus IBT 24754</name>
    <dbReference type="NCBI Taxonomy" id="1392256"/>
    <lineage>
        <taxon>Eukaryota</taxon>
        <taxon>Fungi</taxon>
        <taxon>Dikarya</taxon>
        <taxon>Ascomycota</taxon>
        <taxon>Pezizomycotina</taxon>
        <taxon>Eurotiomycetes</taxon>
        <taxon>Eurotiomycetidae</taxon>
        <taxon>Eurotiales</taxon>
        <taxon>Aspergillaceae</taxon>
        <taxon>Aspergillus</taxon>
        <taxon>Aspergillus subgen. Nidulantes</taxon>
    </lineage>
</organism>
<sequence length="110" mass="12673">WIQVPFSAFKPSPMQSLLNQVLEMLALLQDMDMIVTDPYQASARKLLSIFRALLDIHTRLESWEQSPIADINEPCYWRISPPLTETAPKSAAKSIWFPDITLANVYTHLW</sequence>
<dbReference type="GeneID" id="63809980"/>
<evidence type="ECO:0000313" key="1">
    <source>
        <dbReference type="EMBL" id="PTU22306.1"/>
    </source>
</evidence>
<dbReference type="Proteomes" id="UP000244073">
    <property type="component" value="Unassembled WGS sequence"/>
</dbReference>
<comment type="caution">
    <text evidence="1">The sequence shown here is derived from an EMBL/GenBank/DDBJ whole genome shotgun (WGS) entry which is preliminary data.</text>
</comment>
<dbReference type="AlphaFoldDB" id="A0A2T5M199"/>
<dbReference type="VEuPathDB" id="FungiDB:P175DRAFT_0419815"/>
<accession>A0A2T5M199</accession>